<reference evidence="1 2" key="1">
    <citation type="journal article" date="2011" name="Stand. Genomic Sci.">
        <title>Non-contiguous finished genome sequence and contextual data of the filamentous soil bacterium Ktedonobacter racemifer type strain (SOSP1-21).</title>
        <authorList>
            <person name="Chang Y.J."/>
            <person name="Land M."/>
            <person name="Hauser L."/>
            <person name="Chertkov O."/>
            <person name="Del Rio T.G."/>
            <person name="Nolan M."/>
            <person name="Copeland A."/>
            <person name="Tice H."/>
            <person name="Cheng J.F."/>
            <person name="Lucas S."/>
            <person name="Han C."/>
            <person name="Goodwin L."/>
            <person name="Pitluck S."/>
            <person name="Ivanova N."/>
            <person name="Ovchinikova G."/>
            <person name="Pati A."/>
            <person name="Chen A."/>
            <person name="Palaniappan K."/>
            <person name="Mavromatis K."/>
            <person name="Liolios K."/>
            <person name="Brettin T."/>
            <person name="Fiebig A."/>
            <person name="Rohde M."/>
            <person name="Abt B."/>
            <person name="Goker M."/>
            <person name="Detter J.C."/>
            <person name="Woyke T."/>
            <person name="Bristow J."/>
            <person name="Eisen J.A."/>
            <person name="Markowitz V."/>
            <person name="Hugenholtz P."/>
            <person name="Kyrpides N.C."/>
            <person name="Klenk H.P."/>
            <person name="Lapidus A."/>
        </authorList>
    </citation>
    <scope>NUCLEOTIDE SEQUENCE [LARGE SCALE GENOMIC DNA]</scope>
    <source>
        <strain evidence="2">DSM 44963</strain>
    </source>
</reference>
<dbReference type="EMBL" id="ADVG01000001">
    <property type="protein sequence ID" value="EFH90062.1"/>
    <property type="molecule type" value="Genomic_DNA"/>
</dbReference>
<dbReference type="STRING" id="485913.Krac_11659"/>
<evidence type="ECO:0000313" key="1">
    <source>
        <dbReference type="EMBL" id="EFH90062.1"/>
    </source>
</evidence>
<name>D6TD11_KTERA</name>
<dbReference type="InParanoid" id="D6TD11"/>
<gene>
    <name evidence="1" type="ORF">Krac_11659</name>
</gene>
<dbReference type="Proteomes" id="UP000004508">
    <property type="component" value="Unassembled WGS sequence"/>
</dbReference>
<sequence length="52" mass="5981">MLLQQGENLSFFLLNFASKPGKKEQSSRQIAPGVRQGFLRRTQRVDMRGKET</sequence>
<keyword evidence="2" id="KW-1185">Reference proteome</keyword>
<evidence type="ECO:0000313" key="2">
    <source>
        <dbReference type="Proteomes" id="UP000004508"/>
    </source>
</evidence>
<organism evidence="1 2">
    <name type="scientific">Ktedonobacter racemifer DSM 44963</name>
    <dbReference type="NCBI Taxonomy" id="485913"/>
    <lineage>
        <taxon>Bacteria</taxon>
        <taxon>Bacillati</taxon>
        <taxon>Chloroflexota</taxon>
        <taxon>Ktedonobacteria</taxon>
        <taxon>Ktedonobacterales</taxon>
        <taxon>Ktedonobacteraceae</taxon>
        <taxon>Ktedonobacter</taxon>
    </lineage>
</organism>
<protein>
    <submittedName>
        <fullName evidence="1">Uncharacterized protein</fullName>
    </submittedName>
</protein>
<dbReference type="AlphaFoldDB" id="D6TD11"/>
<comment type="caution">
    <text evidence="1">The sequence shown here is derived from an EMBL/GenBank/DDBJ whole genome shotgun (WGS) entry which is preliminary data.</text>
</comment>
<accession>D6TD11</accession>
<proteinExistence type="predicted"/>